<feature type="compositionally biased region" description="Low complexity" evidence="1">
    <location>
        <begin position="27"/>
        <end position="37"/>
    </location>
</feature>
<evidence type="ECO:0000313" key="3">
    <source>
        <dbReference type="Proteomes" id="UP000253741"/>
    </source>
</evidence>
<feature type="region of interest" description="Disordered" evidence="1">
    <location>
        <begin position="23"/>
        <end position="54"/>
    </location>
</feature>
<organism evidence="2 3">
    <name type="scientific">Streptomyces corynorhini</name>
    <dbReference type="NCBI Taxonomy" id="2282652"/>
    <lineage>
        <taxon>Bacteria</taxon>
        <taxon>Bacillati</taxon>
        <taxon>Actinomycetota</taxon>
        <taxon>Actinomycetes</taxon>
        <taxon>Kitasatosporales</taxon>
        <taxon>Streptomycetaceae</taxon>
        <taxon>Streptomyces</taxon>
    </lineage>
</organism>
<dbReference type="AlphaFoldDB" id="A0A370BF51"/>
<comment type="caution">
    <text evidence="2">The sequence shown here is derived from an EMBL/GenBank/DDBJ whole genome shotgun (WGS) entry which is preliminary data.</text>
</comment>
<name>A0A370BF51_9ACTN</name>
<evidence type="ECO:0000256" key="1">
    <source>
        <dbReference type="SAM" id="MobiDB-lite"/>
    </source>
</evidence>
<proteinExistence type="predicted"/>
<accession>A0A370BF51</accession>
<evidence type="ECO:0000313" key="2">
    <source>
        <dbReference type="EMBL" id="RDG39019.1"/>
    </source>
</evidence>
<dbReference type="Proteomes" id="UP000253741">
    <property type="component" value="Unassembled WGS sequence"/>
</dbReference>
<keyword evidence="3" id="KW-1185">Reference proteome</keyword>
<sequence>MLLGCTALCSLLLVSCTSGQDNRPKGAASSASSSAHAPSQQRTEKKLAAEARTAVDGTAVEEKLVESGVERVPDGVRSEPFLHEKDEYRLTVACAGDGDVRITFTPAVGIATKSLPCDRSVVSERFVAPGSVRLDITGGQGASGMIAWRISKI</sequence>
<reference evidence="2 3" key="1">
    <citation type="submission" date="2018-07" db="EMBL/GenBank/DDBJ databases">
        <title>Streptomyces species from bats.</title>
        <authorList>
            <person name="Dunlap C."/>
        </authorList>
    </citation>
    <scope>NUCLEOTIDE SEQUENCE [LARGE SCALE GENOMIC DNA]</scope>
    <source>
        <strain evidence="2 3">AC230</strain>
    </source>
</reference>
<dbReference type="EMBL" id="QQNA01000034">
    <property type="protein sequence ID" value="RDG39019.1"/>
    <property type="molecule type" value="Genomic_DNA"/>
</dbReference>
<gene>
    <name evidence="2" type="ORF">DVH02_05935</name>
</gene>
<protein>
    <submittedName>
        <fullName evidence="2">Uncharacterized protein</fullName>
    </submittedName>
</protein>